<dbReference type="Gene3D" id="3.30.429.10">
    <property type="entry name" value="Macrophage Migration Inhibitory Factor"/>
    <property type="match status" value="1"/>
</dbReference>
<dbReference type="GO" id="GO:0008704">
    <property type="term" value="F:5-carboxymethyl-2-hydroxymuconate delta-isomerase activity"/>
    <property type="evidence" value="ECO:0007669"/>
    <property type="project" value="InterPro"/>
</dbReference>
<dbReference type="InterPro" id="IPR004220">
    <property type="entry name" value="5-COMe_2-OHmuconate_Isoase"/>
</dbReference>
<evidence type="ECO:0000313" key="2">
    <source>
        <dbReference type="Proteomes" id="UP000589896"/>
    </source>
</evidence>
<proteinExistence type="predicted"/>
<dbReference type="PANTHER" id="PTHR37950:SF1">
    <property type="entry name" value="4-HYDROXYPHENYLACETATE CATABOLISM PROTEIN"/>
    <property type="match status" value="1"/>
</dbReference>
<organism evidence="1 2">
    <name type="scientific">Luteimonas deserti</name>
    <dbReference type="NCBI Taxonomy" id="2752306"/>
    <lineage>
        <taxon>Bacteria</taxon>
        <taxon>Pseudomonadati</taxon>
        <taxon>Pseudomonadota</taxon>
        <taxon>Gammaproteobacteria</taxon>
        <taxon>Lysobacterales</taxon>
        <taxon>Lysobacteraceae</taxon>
        <taxon>Luteimonas</taxon>
    </lineage>
</organism>
<dbReference type="Proteomes" id="UP000589896">
    <property type="component" value="Unassembled WGS sequence"/>
</dbReference>
<dbReference type="AlphaFoldDB" id="A0A7Z0QSR2"/>
<protein>
    <submittedName>
        <fullName evidence="1">5-carboxymethyl-2-hydroxymuconate Delta-isomerase</fullName>
    </submittedName>
</protein>
<keyword evidence="1" id="KW-0413">Isomerase</keyword>
<evidence type="ECO:0000313" key="1">
    <source>
        <dbReference type="EMBL" id="NYZ64078.1"/>
    </source>
</evidence>
<dbReference type="CDD" id="cd00580">
    <property type="entry name" value="CHMI"/>
    <property type="match status" value="1"/>
</dbReference>
<dbReference type="RefSeq" id="WP_180546296.1">
    <property type="nucleotide sequence ID" value="NZ_JACCJZ010000020.1"/>
</dbReference>
<accession>A0A7Z0QSR2</accession>
<comment type="caution">
    <text evidence="1">The sequence shown here is derived from an EMBL/GenBank/DDBJ whole genome shotgun (WGS) entry which is preliminary data.</text>
</comment>
<dbReference type="SUPFAM" id="SSF55331">
    <property type="entry name" value="Tautomerase/MIF"/>
    <property type="match status" value="1"/>
</dbReference>
<dbReference type="EMBL" id="JACCJZ010000020">
    <property type="protein sequence ID" value="NYZ64078.1"/>
    <property type="molecule type" value="Genomic_DNA"/>
</dbReference>
<dbReference type="InterPro" id="IPR014347">
    <property type="entry name" value="Tautomerase/MIF_sf"/>
</dbReference>
<reference evidence="1 2" key="1">
    <citation type="submission" date="2020-07" db="EMBL/GenBank/DDBJ databases">
        <title>isolation of Luteimonas sp. SJ-16.</title>
        <authorList>
            <person name="Huang X.-X."/>
            <person name="Xu L."/>
            <person name="Sun J.-Q."/>
        </authorList>
    </citation>
    <scope>NUCLEOTIDE SEQUENCE [LARGE SCALE GENOMIC DNA]</scope>
    <source>
        <strain evidence="1 2">SJ-16</strain>
    </source>
</reference>
<dbReference type="PANTHER" id="PTHR37950">
    <property type="entry name" value="4-HYDROXYPHENYLACETATE CATABOLISM PROTEIN"/>
    <property type="match status" value="1"/>
</dbReference>
<sequence length="127" mass="13639">MPHLILHHTANLTGFDPDAALAVANRALVDSGQFEAIAIKSRALVLDRYRVGDADAGQAFVHATLKILPGRSETLRAALGRLVHDALAPCLPSLDLHCQLCVEVVELQAATYTKSTHAPRVVPETRS</sequence>
<name>A0A7Z0QSR2_9GAMM</name>
<dbReference type="Pfam" id="PF02962">
    <property type="entry name" value="CHMI"/>
    <property type="match status" value="1"/>
</dbReference>
<keyword evidence="2" id="KW-1185">Reference proteome</keyword>
<gene>
    <name evidence="1" type="ORF">H0E82_15170</name>
</gene>